<name>A0A834MMH3_RHYFE</name>
<keyword evidence="2" id="KW-0873">Pyrrolidone carboxylic acid</keyword>
<evidence type="ECO:0000256" key="1">
    <source>
        <dbReference type="ARBA" id="ARBA00019890"/>
    </source>
</evidence>
<dbReference type="Gene3D" id="2.40.128.20">
    <property type="match status" value="1"/>
</dbReference>
<dbReference type="Pfam" id="PF00061">
    <property type="entry name" value="Lipocalin"/>
    <property type="match status" value="1"/>
</dbReference>
<dbReference type="GO" id="GO:0006629">
    <property type="term" value="P:lipid metabolic process"/>
    <property type="evidence" value="ECO:0007669"/>
    <property type="project" value="TreeGrafter"/>
</dbReference>
<feature type="domain" description="Lipocalin/cytosolic fatty-acid binding" evidence="5">
    <location>
        <begin position="104"/>
        <end position="175"/>
    </location>
</feature>
<accession>A0A834MMH3</accession>
<comment type="caution">
    <text evidence="6">The sequence shown here is derived from an EMBL/GenBank/DDBJ whole genome shotgun (WGS) entry which is preliminary data.</text>
</comment>
<sequence>MFKYISCCLLILMVRNAEMHSYHLGACPTVEPQTDFRMKELLGIWYVIEKTSTASSCMVYNITESDEPYEYVIEEISQHFLLALTPLKHGYHYRGTLRVPDPAVPAKMTVSFPLSVAGTSSFTVFMTDYDTYAAIFTCQKLTFAHRQSATILSRTKTLDRMYIDKIRSRLSQSQIDPFELSIIKQNDCPKNASEGFNININNYSVSAKGAADVIRKAGEKLGDGVEYISGKTKDVYNKITSDSQEVTTYGKREDYTRSVKSDVEWLP</sequence>
<dbReference type="InterPro" id="IPR000566">
    <property type="entry name" value="Lipocln_cytosolic_FA-bd_dom"/>
</dbReference>
<dbReference type="SUPFAM" id="SSF50814">
    <property type="entry name" value="Lipocalins"/>
    <property type="match status" value="1"/>
</dbReference>
<evidence type="ECO:0000256" key="2">
    <source>
        <dbReference type="ARBA" id="ARBA00023283"/>
    </source>
</evidence>
<dbReference type="OrthoDB" id="6728016at2759"/>
<dbReference type="PANTHER" id="PTHR10612:SF49">
    <property type="entry name" value="APOLIPOPROTEIN D-LIKE PROTEIN"/>
    <property type="match status" value="1"/>
</dbReference>
<dbReference type="PROSITE" id="PS00213">
    <property type="entry name" value="LIPOCALIN"/>
    <property type="match status" value="1"/>
</dbReference>
<dbReference type="EMBL" id="JAACXV010000084">
    <property type="protein sequence ID" value="KAF7284069.1"/>
    <property type="molecule type" value="Genomic_DNA"/>
</dbReference>
<dbReference type="GO" id="GO:0042246">
    <property type="term" value="P:tissue regeneration"/>
    <property type="evidence" value="ECO:0007669"/>
    <property type="project" value="InterPro"/>
</dbReference>
<evidence type="ECO:0000313" key="7">
    <source>
        <dbReference type="Proteomes" id="UP000625711"/>
    </source>
</evidence>
<dbReference type="GO" id="GO:0006869">
    <property type="term" value="P:lipid transport"/>
    <property type="evidence" value="ECO:0007669"/>
    <property type="project" value="InterPro"/>
</dbReference>
<evidence type="ECO:0000313" key="6">
    <source>
        <dbReference type="EMBL" id="KAF7284069.1"/>
    </source>
</evidence>
<evidence type="ECO:0000256" key="4">
    <source>
        <dbReference type="SAM" id="SignalP"/>
    </source>
</evidence>
<dbReference type="PANTHER" id="PTHR10612">
    <property type="entry name" value="APOLIPOPROTEIN D"/>
    <property type="match status" value="1"/>
</dbReference>
<keyword evidence="7" id="KW-1185">Reference proteome</keyword>
<keyword evidence="4" id="KW-0732">Signal</keyword>
<protein>
    <recommendedName>
        <fullName evidence="1">Apolipoprotein D</fullName>
    </recommendedName>
</protein>
<reference evidence="6" key="1">
    <citation type="submission" date="2020-08" db="EMBL/GenBank/DDBJ databases">
        <title>Genome sequencing and assembly of the red palm weevil Rhynchophorus ferrugineus.</title>
        <authorList>
            <person name="Dias G.B."/>
            <person name="Bergman C.M."/>
            <person name="Manee M."/>
        </authorList>
    </citation>
    <scope>NUCLEOTIDE SEQUENCE</scope>
    <source>
        <strain evidence="6">AA-2017</strain>
        <tissue evidence="6">Whole larva</tissue>
    </source>
</reference>
<evidence type="ECO:0000256" key="3">
    <source>
        <dbReference type="RuleBase" id="RU003695"/>
    </source>
</evidence>
<dbReference type="AlphaFoldDB" id="A0A834MMH3"/>
<dbReference type="GO" id="GO:0007420">
    <property type="term" value="P:brain development"/>
    <property type="evidence" value="ECO:0007669"/>
    <property type="project" value="InterPro"/>
</dbReference>
<feature type="signal peptide" evidence="4">
    <location>
        <begin position="1"/>
        <end position="19"/>
    </location>
</feature>
<dbReference type="GO" id="GO:0000302">
    <property type="term" value="P:response to reactive oxygen species"/>
    <property type="evidence" value="ECO:0007669"/>
    <property type="project" value="TreeGrafter"/>
</dbReference>
<dbReference type="InterPro" id="IPR022272">
    <property type="entry name" value="Lipocalin_CS"/>
</dbReference>
<dbReference type="GO" id="GO:0008289">
    <property type="term" value="F:lipid binding"/>
    <property type="evidence" value="ECO:0007669"/>
    <property type="project" value="InterPro"/>
</dbReference>
<dbReference type="InterPro" id="IPR012674">
    <property type="entry name" value="Calycin"/>
</dbReference>
<dbReference type="InterPro" id="IPR002969">
    <property type="entry name" value="ApolipopD"/>
</dbReference>
<gene>
    <name evidence="6" type="ORF">GWI33_022686</name>
</gene>
<feature type="chain" id="PRO_5032644528" description="Apolipoprotein D" evidence="4">
    <location>
        <begin position="20"/>
        <end position="267"/>
    </location>
</feature>
<organism evidence="6 7">
    <name type="scientific">Rhynchophorus ferrugineus</name>
    <name type="common">Red palm weevil</name>
    <name type="synonym">Curculio ferrugineus</name>
    <dbReference type="NCBI Taxonomy" id="354439"/>
    <lineage>
        <taxon>Eukaryota</taxon>
        <taxon>Metazoa</taxon>
        <taxon>Ecdysozoa</taxon>
        <taxon>Arthropoda</taxon>
        <taxon>Hexapoda</taxon>
        <taxon>Insecta</taxon>
        <taxon>Pterygota</taxon>
        <taxon>Neoptera</taxon>
        <taxon>Endopterygota</taxon>
        <taxon>Coleoptera</taxon>
        <taxon>Polyphaga</taxon>
        <taxon>Cucujiformia</taxon>
        <taxon>Curculionidae</taxon>
        <taxon>Dryophthorinae</taxon>
        <taxon>Rhynchophorus</taxon>
    </lineage>
</organism>
<dbReference type="PRINTS" id="PR01219">
    <property type="entry name" value="APOLIPOPROTD"/>
</dbReference>
<dbReference type="GO" id="GO:0005737">
    <property type="term" value="C:cytoplasm"/>
    <property type="evidence" value="ECO:0007669"/>
    <property type="project" value="TreeGrafter"/>
</dbReference>
<evidence type="ECO:0000259" key="5">
    <source>
        <dbReference type="Pfam" id="PF00061"/>
    </source>
</evidence>
<dbReference type="Proteomes" id="UP000625711">
    <property type="component" value="Unassembled WGS sequence"/>
</dbReference>
<proteinExistence type="inferred from homology"/>
<comment type="similarity">
    <text evidence="3">Belongs to the calycin superfamily. Lipocalin family.</text>
</comment>